<accession>A0A9P6NQJ8</accession>
<comment type="caution">
    <text evidence="1">The sequence shown here is derived from an EMBL/GenBank/DDBJ whole genome shotgun (WGS) entry which is preliminary data.</text>
</comment>
<dbReference type="EMBL" id="MU167212">
    <property type="protein sequence ID" value="KAG0151545.1"/>
    <property type="molecule type" value="Genomic_DNA"/>
</dbReference>
<evidence type="ECO:0000313" key="1">
    <source>
        <dbReference type="EMBL" id="KAG0151545.1"/>
    </source>
</evidence>
<dbReference type="Proteomes" id="UP000886653">
    <property type="component" value="Unassembled WGS sequence"/>
</dbReference>
<protein>
    <submittedName>
        <fullName evidence="1">Uncharacterized protein</fullName>
    </submittedName>
</protein>
<evidence type="ECO:0000313" key="2">
    <source>
        <dbReference type="Proteomes" id="UP000886653"/>
    </source>
</evidence>
<dbReference type="AlphaFoldDB" id="A0A9P6NQJ8"/>
<organism evidence="1 2">
    <name type="scientific">Cronartium quercuum f. sp. fusiforme G11</name>
    <dbReference type="NCBI Taxonomy" id="708437"/>
    <lineage>
        <taxon>Eukaryota</taxon>
        <taxon>Fungi</taxon>
        <taxon>Dikarya</taxon>
        <taxon>Basidiomycota</taxon>
        <taxon>Pucciniomycotina</taxon>
        <taxon>Pucciniomycetes</taxon>
        <taxon>Pucciniales</taxon>
        <taxon>Coleosporiaceae</taxon>
        <taxon>Cronartium</taxon>
    </lineage>
</organism>
<reference evidence="1" key="1">
    <citation type="submission" date="2013-11" db="EMBL/GenBank/DDBJ databases">
        <title>Genome sequence of the fusiform rust pathogen reveals effectors for host alternation and coevolution with pine.</title>
        <authorList>
            <consortium name="DOE Joint Genome Institute"/>
            <person name="Smith K."/>
            <person name="Pendleton A."/>
            <person name="Kubisiak T."/>
            <person name="Anderson C."/>
            <person name="Salamov A."/>
            <person name="Aerts A."/>
            <person name="Riley R."/>
            <person name="Clum A."/>
            <person name="Lindquist E."/>
            <person name="Ence D."/>
            <person name="Campbell M."/>
            <person name="Kronenberg Z."/>
            <person name="Feau N."/>
            <person name="Dhillon B."/>
            <person name="Hamelin R."/>
            <person name="Burleigh J."/>
            <person name="Smith J."/>
            <person name="Yandell M."/>
            <person name="Nelson C."/>
            <person name="Grigoriev I."/>
            <person name="Davis J."/>
        </authorList>
    </citation>
    <scope>NUCLEOTIDE SEQUENCE</scope>
    <source>
        <strain evidence="1">G11</strain>
    </source>
</reference>
<gene>
    <name evidence="1" type="ORF">CROQUDRAFT_650948</name>
</gene>
<name>A0A9P6NQJ8_9BASI</name>
<keyword evidence="2" id="KW-1185">Reference proteome</keyword>
<sequence length="61" mass="7194">MDIWDHMRPIYHRFSNDAQRINWVSQHFNICDPRNPGYEMAAKSWFGGLLSQNAQALGKWS</sequence>
<proteinExistence type="predicted"/>